<protein>
    <submittedName>
        <fullName evidence="2">Uncharacterized protein</fullName>
    </submittedName>
</protein>
<keyword evidence="3" id="KW-1185">Reference proteome</keyword>
<proteinExistence type="predicted"/>
<accession>A0A811NW10</accession>
<name>A0A811NW10_9POAL</name>
<evidence type="ECO:0000313" key="2">
    <source>
        <dbReference type="EMBL" id="CAD6231947.1"/>
    </source>
</evidence>
<gene>
    <name evidence="2" type="ORF">NCGR_LOCUS21779</name>
</gene>
<comment type="caution">
    <text evidence="2">The sequence shown here is derived from an EMBL/GenBank/DDBJ whole genome shotgun (WGS) entry which is preliminary data.</text>
</comment>
<evidence type="ECO:0000313" key="3">
    <source>
        <dbReference type="Proteomes" id="UP000604825"/>
    </source>
</evidence>
<sequence length="285" mass="30253">MLGVAAPRPPKRPRGPSTSRIGTSPRLHLGCPVGRCLYWGPSLNAGGCHVCGLSDDHGPTSWEWPHPDLPKGLEALDFSHRTGPDFLRGIGKTSMSCLGAVAHTHAHALQERRHRPPPRLLRRHVGYLCLLGRWRRPRGADAQAVGRHAYHDVRQRHLHPLGQRPGPVLGRRLGAGLVQEHGFPGHRGLRDAVCGILKSNYSIVCLGKGDRFGTGGSLVYNSTMPGACACKKSCQCDISGYGTLCGTGGAEGGEELAICQACAMPPNASGIFITNGRASTGLAVA</sequence>
<dbReference type="OrthoDB" id="61110at2759"/>
<evidence type="ECO:0000256" key="1">
    <source>
        <dbReference type="SAM" id="MobiDB-lite"/>
    </source>
</evidence>
<dbReference type="AlphaFoldDB" id="A0A811NW10"/>
<dbReference type="Proteomes" id="UP000604825">
    <property type="component" value="Unassembled WGS sequence"/>
</dbReference>
<dbReference type="EMBL" id="CAJGYO010000005">
    <property type="protein sequence ID" value="CAD6231947.1"/>
    <property type="molecule type" value="Genomic_DNA"/>
</dbReference>
<organism evidence="2 3">
    <name type="scientific">Miscanthus lutarioriparius</name>
    <dbReference type="NCBI Taxonomy" id="422564"/>
    <lineage>
        <taxon>Eukaryota</taxon>
        <taxon>Viridiplantae</taxon>
        <taxon>Streptophyta</taxon>
        <taxon>Embryophyta</taxon>
        <taxon>Tracheophyta</taxon>
        <taxon>Spermatophyta</taxon>
        <taxon>Magnoliopsida</taxon>
        <taxon>Liliopsida</taxon>
        <taxon>Poales</taxon>
        <taxon>Poaceae</taxon>
        <taxon>PACMAD clade</taxon>
        <taxon>Panicoideae</taxon>
        <taxon>Andropogonodae</taxon>
        <taxon>Andropogoneae</taxon>
        <taxon>Saccharinae</taxon>
        <taxon>Miscanthus</taxon>
    </lineage>
</organism>
<reference evidence="2" key="1">
    <citation type="submission" date="2020-10" db="EMBL/GenBank/DDBJ databases">
        <authorList>
            <person name="Han B."/>
            <person name="Lu T."/>
            <person name="Zhao Q."/>
            <person name="Huang X."/>
            <person name="Zhao Y."/>
        </authorList>
    </citation>
    <scope>NUCLEOTIDE SEQUENCE</scope>
</reference>
<feature type="region of interest" description="Disordered" evidence="1">
    <location>
        <begin position="1"/>
        <end position="24"/>
    </location>
</feature>